<organism evidence="4 5">
    <name type="scientific">Aciduliprofundum boonei (strain DSM 19572 / T469)</name>
    <dbReference type="NCBI Taxonomy" id="439481"/>
    <lineage>
        <taxon>Archaea</taxon>
        <taxon>Methanobacteriati</taxon>
        <taxon>Thermoplasmatota</taxon>
        <taxon>DHVE2 group</taxon>
        <taxon>Candidatus Aciduliprofundum</taxon>
    </lineage>
</organism>
<gene>
    <name evidence="4" type="ordered locus">Aboo_0369</name>
</gene>
<dbReference type="PANTHER" id="PTHR11845">
    <property type="entry name" value="5'-DEOXYNUCLEOTIDASE HDDC2"/>
    <property type="match status" value="1"/>
</dbReference>
<dbReference type="GO" id="GO:0046872">
    <property type="term" value="F:metal ion binding"/>
    <property type="evidence" value="ECO:0007669"/>
    <property type="project" value="UniProtKB-KW"/>
</dbReference>
<reference evidence="4" key="1">
    <citation type="submission" date="2010-02" db="EMBL/GenBank/DDBJ databases">
        <title>Complete sequence of Aciduliprofundum boonei T469.</title>
        <authorList>
            <consortium name="US DOE Joint Genome Institute"/>
            <person name="Lucas S."/>
            <person name="Copeland A."/>
            <person name="Lapidus A."/>
            <person name="Cheng J.-F."/>
            <person name="Bruce D."/>
            <person name="Goodwin L."/>
            <person name="Pitluck S."/>
            <person name="Saunders E."/>
            <person name="Detter J.C."/>
            <person name="Han C."/>
            <person name="Tapia R."/>
            <person name="Land M."/>
            <person name="Hauser L."/>
            <person name="Kyrpides N."/>
            <person name="Mikhailova N."/>
            <person name="Flores G."/>
            <person name="Reysenbach A.-L."/>
            <person name="Woyke T."/>
        </authorList>
    </citation>
    <scope>NUCLEOTIDE SEQUENCE</scope>
    <source>
        <strain evidence="4">T469</strain>
    </source>
</reference>
<evidence type="ECO:0000256" key="1">
    <source>
        <dbReference type="ARBA" id="ARBA00022723"/>
    </source>
</evidence>
<dbReference type="InterPro" id="IPR006674">
    <property type="entry name" value="HD_domain"/>
</dbReference>
<dbReference type="Gene3D" id="1.10.3210.10">
    <property type="entry name" value="Hypothetical protein af1432"/>
    <property type="match status" value="1"/>
</dbReference>
<dbReference type="GeneID" id="8827311"/>
<keyword evidence="5" id="KW-1185">Reference proteome</keyword>
<dbReference type="KEGG" id="abi:Aboo_0369"/>
<dbReference type="GO" id="GO:0005737">
    <property type="term" value="C:cytoplasm"/>
    <property type="evidence" value="ECO:0007669"/>
    <property type="project" value="TreeGrafter"/>
</dbReference>
<name>B5IDU9_ACIB4</name>
<evidence type="ECO:0000313" key="5">
    <source>
        <dbReference type="Proteomes" id="UP000001400"/>
    </source>
</evidence>
<dbReference type="HOGENOM" id="CLU_039453_4_2_2"/>
<dbReference type="InterPro" id="IPR039356">
    <property type="entry name" value="YfbR/HDDC2"/>
</dbReference>
<evidence type="ECO:0000313" key="4">
    <source>
        <dbReference type="EMBL" id="ADD08180.1"/>
    </source>
</evidence>
<protein>
    <submittedName>
        <fullName evidence="4">Metal dependent phosphohydrolase</fullName>
    </submittedName>
</protein>
<dbReference type="Pfam" id="PF13023">
    <property type="entry name" value="HD_3"/>
    <property type="match status" value="1"/>
</dbReference>
<dbReference type="EMBL" id="CP001941">
    <property type="protein sequence ID" value="ADD08180.1"/>
    <property type="molecule type" value="Genomic_DNA"/>
</dbReference>
<evidence type="ECO:0000259" key="3">
    <source>
        <dbReference type="Pfam" id="PF13023"/>
    </source>
</evidence>
<dbReference type="AlphaFoldDB" id="B5IDU9"/>
<dbReference type="SUPFAM" id="SSF109604">
    <property type="entry name" value="HD-domain/PDEase-like"/>
    <property type="match status" value="1"/>
</dbReference>
<feature type="domain" description="HD" evidence="3">
    <location>
        <begin position="10"/>
        <end position="139"/>
    </location>
</feature>
<keyword evidence="2" id="KW-0378">Hydrolase</keyword>
<dbReference type="GO" id="GO:0002953">
    <property type="term" value="F:5'-deoxynucleotidase activity"/>
    <property type="evidence" value="ECO:0007669"/>
    <property type="project" value="InterPro"/>
</dbReference>
<accession>B5IDU9</accession>
<dbReference type="OrthoDB" id="46088at2157"/>
<dbReference type="PANTHER" id="PTHR11845:SF13">
    <property type="entry name" value="5'-DEOXYNUCLEOTIDASE HDDC2"/>
    <property type="match status" value="1"/>
</dbReference>
<keyword evidence="1" id="KW-0479">Metal-binding</keyword>
<dbReference type="Proteomes" id="UP000001400">
    <property type="component" value="Chromosome"/>
</dbReference>
<proteinExistence type="predicted"/>
<dbReference type="RefSeq" id="WP_008084352.1">
    <property type="nucleotide sequence ID" value="NC_013926.1"/>
</dbReference>
<evidence type="ECO:0000256" key="2">
    <source>
        <dbReference type="ARBA" id="ARBA00022801"/>
    </source>
</evidence>
<dbReference type="eggNOG" id="arCOG04311">
    <property type="taxonomic scope" value="Archaea"/>
</dbReference>
<sequence>MNFRALMNYAGRLKRMKRTGWVMRGIPSPESIAEHSFRAALLGYFLAKDRGLNAEKVVGMLLIHDLAESLIGDITPEGEKFMDKLDVEEKAIKEIAEMAEIDDIYLLWIEFNYGDSGEAMLAREVDKAEMAYQAKEYSEIGYPIYKDMLKFLPEYLK</sequence>
<dbReference type="STRING" id="439481.Aboo_0369"/>